<dbReference type="GO" id="GO:0004493">
    <property type="term" value="F:methylmalonyl-CoA epimerase activity"/>
    <property type="evidence" value="ECO:0007669"/>
    <property type="project" value="TreeGrafter"/>
</dbReference>
<dbReference type="PROSITE" id="PS51819">
    <property type="entry name" value="VOC"/>
    <property type="match status" value="2"/>
</dbReference>
<comment type="caution">
    <text evidence="3">The sequence shown here is derived from an EMBL/GenBank/DDBJ whole genome shotgun (WGS) entry which is preliminary data.</text>
</comment>
<name>A0A964BMR9_9CYAN</name>
<keyword evidence="1" id="KW-0479">Metal-binding</keyword>
<evidence type="ECO:0000259" key="2">
    <source>
        <dbReference type="PROSITE" id="PS51819"/>
    </source>
</evidence>
<accession>A0A964BMR9</accession>
<gene>
    <name evidence="3" type="ORF">I4641_00735</name>
</gene>
<dbReference type="AlphaFoldDB" id="A0A964BMR9"/>
<dbReference type="GO" id="GO:0046872">
    <property type="term" value="F:metal ion binding"/>
    <property type="evidence" value="ECO:0007669"/>
    <property type="project" value="UniProtKB-KW"/>
</dbReference>
<proteinExistence type="predicted"/>
<feature type="domain" description="VOC" evidence="2">
    <location>
        <begin position="168"/>
        <end position="312"/>
    </location>
</feature>
<feature type="domain" description="VOC" evidence="2">
    <location>
        <begin position="5"/>
        <end position="149"/>
    </location>
</feature>
<dbReference type="PANTHER" id="PTHR43048">
    <property type="entry name" value="METHYLMALONYL-COA EPIMERASE"/>
    <property type="match status" value="1"/>
</dbReference>
<organism evidence="3 4">
    <name type="scientific">Waterburya agarophytonicola KI4</name>
    <dbReference type="NCBI Taxonomy" id="2874699"/>
    <lineage>
        <taxon>Bacteria</taxon>
        <taxon>Bacillati</taxon>
        <taxon>Cyanobacteriota</taxon>
        <taxon>Cyanophyceae</taxon>
        <taxon>Pleurocapsales</taxon>
        <taxon>Hyellaceae</taxon>
        <taxon>Waterburya</taxon>
        <taxon>Waterburya agarophytonicola</taxon>
    </lineage>
</organism>
<dbReference type="Pfam" id="PF00903">
    <property type="entry name" value="Glyoxalase"/>
    <property type="match status" value="2"/>
</dbReference>
<dbReference type="InterPro" id="IPR051785">
    <property type="entry name" value="MMCE/EMCE_epimerase"/>
</dbReference>
<dbReference type="InterPro" id="IPR029068">
    <property type="entry name" value="Glyas_Bleomycin-R_OHBP_Dase"/>
</dbReference>
<dbReference type="Proteomes" id="UP000729733">
    <property type="component" value="Unassembled WGS sequence"/>
</dbReference>
<sequence>MEIDKISSIALTVSDLNRSTNFYTQALGCKIISDFTFDESSYRKLALIPPTKVRLVTLQLGEELIELVQYLDLEAKPMPTDSKSNDLWFQHLAIVVRDMDLAYKHLQNFAIESISTKPQTIPDDNPMAGGVRAFKFRDEDRHALELIWFPEDKGKAKWQQNTDELFLGIDHSAISIADTEESLEFYRNLLGLEVEDSNLNQGKVQGDLDGLPGAEVWVTPLQPVKSSIGVEFLDYIKPETGRPIPKDWQINDLGQMHLVMEVANIESSWEKLQKRSIEIISPNILEFPGSYRYNQGYLIKDPNGHLLLLVSL</sequence>
<dbReference type="PANTHER" id="PTHR43048:SF3">
    <property type="entry name" value="METHYLMALONYL-COA EPIMERASE, MITOCHONDRIAL"/>
    <property type="match status" value="1"/>
</dbReference>
<evidence type="ECO:0000313" key="4">
    <source>
        <dbReference type="Proteomes" id="UP000729733"/>
    </source>
</evidence>
<dbReference type="InterPro" id="IPR037523">
    <property type="entry name" value="VOC_core"/>
</dbReference>
<reference evidence="3" key="1">
    <citation type="journal article" date="2021" name="Antonie Van Leeuwenhoek">
        <title>Draft genome and description of Waterburya agarophytonicola gen. nov. sp. nov. (Pleurocapsales, Cyanobacteria): a seaweed symbiont.</title>
        <authorList>
            <person name="Bonthond G."/>
            <person name="Shalygin S."/>
            <person name="Bayer T."/>
            <person name="Weinberger F."/>
        </authorList>
    </citation>
    <scope>NUCLEOTIDE SEQUENCE</scope>
    <source>
        <strain evidence="3">KI4</strain>
    </source>
</reference>
<dbReference type="InterPro" id="IPR004360">
    <property type="entry name" value="Glyas_Fos-R_dOase_dom"/>
</dbReference>
<dbReference type="SUPFAM" id="SSF54593">
    <property type="entry name" value="Glyoxalase/Bleomycin resistance protein/Dihydroxybiphenyl dioxygenase"/>
    <property type="match status" value="2"/>
</dbReference>
<dbReference type="EMBL" id="JADWDC010000001">
    <property type="protein sequence ID" value="MCC0175506.1"/>
    <property type="molecule type" value="Genomic_DNA"/>
</dbReference>
<protein>
    <submittedName>
        <fullName evidence="3">VOC family protein</fullName>
    </submittedName>
</protein>
<evidence type="ECO:0000313" key="3">
    <source>
        <dbReference type="EMBL" id="MCC0175506.1"/>
    </source>
</evidence>
<dbReference type="Gene3D" id="3.10.180.10">
    <property type="entry name" value="2,3-Dihydroxybiphenyl 1,2-Dioxygenase, domain 1"/>
    <property type="match status" value="2"/>
</dbReference>
<keyword evidence="4" id="KW-1185">Reference proteome</keyword>
<evidence type="ECO:0000256" key="1">
    <source>
        <dbReference type="ARBA" id="ARBA00022723"/>
    </source>
</evidence>
<dbReference type="GO" id="GO:0046491">
    <property type="term" value="P:L-methylmalonyl-CoA metabolic process"/>
    <property type="evidence" value="ECO:0007669"/>
    <property type="project" value="TreeGrafter"/>
</dbReference>
<dbReference type="RefSeq" id="WP_229638504.1">
    <property type="nucleotide sequence ID" value="NZ_JADWDC010000001.1"/>
</dbReference>